<protein>
    <recommendedName>
        <fullName evidence="6">Nif3-like dinuclear metal center hexameric protein</fullName>
    </recommendedName>
</protein>
<evidence type="ECO:0008006" key="6">
    <source>
        <dbReference type="Google" id="ProtNLM"/>
    </source>
</evidence>
<proteinExistence type="inferred from homology"/>
<sequence>MVSRQELVSYLDTLFNVPTFPDVSYNGLQFEGAGEVEVIATGVDATVPFFQAARQAGAQFAIVHHGLFWKGKEWRRLDRFARQTVRELEQGDLSLYALHLPLDGHPELGNNARLAQALGLKVTGPFGEFMGQKIGWVGRAARPLTVEAFRRRCETAIGPVLHHLAFGPARFTQVGIVSGGGWDAVTDQLVYDGQVQAVVTGEAIHQAVALCRDRGVHLFACGHYATETFGVKALGEHLARTFRVKHRFIDLPTGL</sequence>
<dbReference type="PANTHER" id="PTHR13799:SF14">
    <property type="entry name" value="GTP CYCLOHYDROLASE 1 TYPE 2 HOMOLOG"/>
    <property type="match status" value="1"/>
</dbReference>
<evidence type="ECO:0000313" key="5">
    <source>
        <dbReference type="Proteomes" id="UP000252355"/>
    </source>
</evidence>
<evidence type="ECO:0000256" key="1">
    <source>
        <dbReference type="ARBA" id="ARBA00006964"/>
    </source>
</evidence>
<dbReference type="GO" id="GO:0046872">
    <property type="term" value="F:metal ion binding"/>
    <property type="evidence" value="ECO:0007669"/>
    <property type="project" value="UniProtKB-KW"/>
</dbReference>
<accession>A0A367ZT90</accession>
<gene>
    <name evidence="4" type="ORF">OZSIB_2895</name>
</gene>
<dbReference type="SUPFAM" id="SSF102705">
    <property type="entry name" value="NIF3 (NGG1p interacting factor 3)-like"/>
    <property type="match status" value="1"/>
</dbReference>
<feature type="binding site" evidence="3">
    <location>
        <position position="227"/>
    </location>
    <ligand>
        <name>a divalent metal cation</name>
        <dbReference type="ChEBI" id="CHEBI:60240"/>
        <label>1</label>
    </ligand>
</feature>
<dbReference type="GO" id="GO:0005737">
    <property type="term" value="C:cytoplasm"/>
    <property type="evidence" value="ECO:0007669"/>
    <property type="project" value="TreeGrafter"/>
</dbReference>
<feature type="binding site" evidence="3">
    <location>
        <position position="65"/>
    </location>
    <ligand>
        <name>a divalent metal cation</name>
        <dbReference type="ChEBI" id="CHEBI:60240"/>
        <label>1</label>
    </ligand>
</feature>
<name>A0A367ZT90_9BACT</name>
<dbReference type="NCBIfam" id="TIGR00486">
    <property type="entry name" value="YbgI_SA1388"/>
    <property type="match status" value="1"/>
</dbReference>
<dbReference type="Pfam" id="PF01784">
    <property type="entry name" value="DUF34_NIF3"/>
    <property type="match status" value="1"/>
</dbReference>
<evidence type="ECO:0000313" key="4">
    <source>
        <dbReference type="EMBL" id="RCK80582.1"/>
    </source>
</evidence>
<feature type="binding site" evidence="3">
    <location>
        <position position="64"/>
    </location>
    <ligand>
        <name>a divalent metal cation</name>
        <dbReference type="ChEBI" id="CHEBI:60240"/>
        <label>2</label>
    </ligand>
</feature>
<organism evidence="4 5">
    <name type="scientific">Candidatus Ozemobacter sibiricus</name>
    <dbReference type="NCBI Taxonomy" id="2268124"/>
    <lineage>
        <taxon>Bacteria</taxon>
        <taxon>Candidatus Ozemobacteria</taxon>
        <taxon>Candidatus Ozemobacterales</taxon>
        <taxon>Candidatus Ozemobacteraceae</taxon>
        <taxon>Candidatus Ozemobacter</taxon>
    </lineage>
</organism>
<dbReference type="InterPro" id="IPR002678">
    <property type="entry name" value="DUF34/NIF3"/>
</dbReference>
<reference evidence="4 5" key="1">
    <citation type="submission" date="2018-05" db="EMBL/GenBank/DDBJ databases">
        <title>A metagenomic window into the 2 km-deep terrestrial subsurface aquifer revealed taxonomically and functionally diverse microbial community comprising novel uncultured bacterial lineages.</title>
        <authorList>
            <person name="Kadnikov V.V."/>
            <person name="Mardanov A.V."/>
            <person name="Beletsky A.V."/>
            <person name="Banks D."/>
            <person name="Pimenov N.V."/>
            <person name="Frank Y.A."/>
            <person name="Karnachuk O.V."/>
            <person name="Ravin N.V."/>
        </authorList>
    </citation>
    <scope>NUCLEOTIDE SEQUENCE [LARGE SCALE GENOMIC DNA]</scope>
    <source>
        <strain evidence="4">BY5</strain>
    </source>
</reference>
<evidence type="ECO:0000256" key="2">
    <source>
        <dbReference type="ARBA" id="ARBA00022723"/>
    </source>
</evidence>
<dbReference type="PANTHER" id="PTHR13799">
    <property type="entry name" value="NGG1 INTERACTING FACTOR 3"/>
    <property type="match status" value="1"/>
</dbReference>
<evidence type="ECO:0000256" key="3">
    <source>
        <dbReference type="PIRSR" id="PIRSR602678-1"/>
    </source>
</evidence>
<dbReference type="Proteomes" id="UP000252355">
    <property type="component" value="Unassembled WGS sequence"/>
</dbReference>
<dbReference type="Gene3D" id="3.40.1390.30">
    <property type="entry name" value="NIF3 (NGG1p interacting factor 3)-like"/>
    <property type="match status" value="2"/>
</dbReference>
<feature type="binding site" evidence="3">
    <location>
        <position position="103"/>
    </location>
    <ligand>
        <name>a divalent metal cation</name>
        <dbReference type="ChEBI" id="CHEBI:60240"/>
        <label>1</label>
    </ligand>
</feature>
<keyword evidence="2 3" id="KW-0479">Metal-binding</keyword>
<comment type="similarity">
    <text evidence="1">Belongs to the GTP cyclohydrolase I type 2/NIF3 family.</text>
</comment>
<feature type="binding site" evidence="3">
    <location>
        <position position="223"/>
    </location>
    <ligand>
        <name>a divalent metal cation</name>
        <dbReference type="ChEBI" id="CHEBI:60240"/>
        <label>1</label>
    </ligand>
</feature>
<dbReference type="InterPro" id="IPR036069">
    <property type="entry name" value="DUF34/NIF3_sf"/>
</dbReference>
<comment type="caution">
    <text evidence="4">The sequence shown here is derived from an EMBL/GenBank/DDBJ whole genome shotgun (WGS) entry which is preliminary data.</text>
</comment>
<dbReference type="AlphaFoldDB" id="A0A367ZT90"/>
<dbReference type="EMBL" id="QOQW01000005">
    <property type="protein sequence ID" value="RCK80582.1"/>
    <property type="molecule type" value="Genomic_DNA"/>
</dbReference>